<evidence type="ECO:0000256" key="4">
    <source>
        <dbReference type="ARBA" id="ARBA00022692"/>
    </source>
</evidence>
<feature type="transmembrane region" description="Helical" evidence="8">
    <location>
        <begin position="182"/>
        <end position="205"/>
    </location>
</feature>
<comment type="similarity">
    <text evidence="2">Belongs to the UPF0324 family.</text>
</comment>
<evidence type="ECO:0000256" key="5">
    <source>
        <dbReference type="ARBA" id="ARBA00022989"/>
    </source>
</evidence>
<evidence type="ECO:0000256" key="6">
    <source>
        <dbReference type="ARBA" id="ARBA00023136"/>
    </source>
</evidence>
<dbReference type="EMBL" id="JAOTPO010000013">
    <property type="protein sequence ID" value="MDE5415081.1"/>
    <property type="molecule type" value="Genomic_DNA"/>
</dbReference>
<evidence type="ECO:0000256" key="8">
    <source>
        <dbReference type="SAM" id="Phobius"/>
    </source>
</evidence>
<comment type="subcellular location">
    <subcellularLocation>
        <location evidence="1">Cell membrane</location>
        <topology evidence="1">Multi-pass membrane protein</topology>
    </subcellularLocation>
</comment>
<accession>A0ABT5VIS9</accession>
<evidence type="ECO:0000313" key="10">
    <source>
        <dbReference type="Proteomes" id="UP001148125"/>
    </source>
</evidence>
<dbReference type="PANTHER" id="PTHR30106">
    <property type="entry name" value="INNER MEMBRANE PROTEIN YEIH-RELATED"/>
    <property type="match status" value="1"/>
</dbReference>
<evidence type="ECO:0000256" key="2">
    <source>
        <dbReference type="ARBA" id="ARBA00007977"/>
    </source>
</evidence>
<sequence length="449" mass="49036">MLPNLKDKQQEVNVPSNEGKKRSWNTEDWWAVWLGFGVIFLVLINFIPKPTLPARWGSGDQQGILNTIPSDGFIPVIITGMVALFIFYVAIRFLKKEISNQFLVAFPVLFTLTLLAYVLGQYGPWRHYGFNDVIWALAIGLFISNVLKTPAFLKSVLHTELYIKAGLVLLGASILFDRMLALGLLGVGVAWVVTPIVIIVMYWFSQRYLKMNDQKELAITISSATAVCGVSAAIASGTAAKAKKEEITLAISITLIFTILMMLGMPALVRLFGMDPIVGGAWLGGTIDATGAVVAAGSLLGDEAMEVASVIKMVQNILIGFVAVAIAIFFVSRVENKGTSSQKKVTGKEIWVRMPKFILGFIGASLIFSFLLPDQTVEAALPTIDGYRGLFFTLAFVSIGLESNFKELAKGVRGGKPIILYIVGQLFNIILTLLAAWVFFSGTFFTLPF</sequence>
<evidence type="ECO:0000256" key="7">
    <source>
        <dbReference type="SAM" id="MobiDB-lite"/>
    </source>
</evidence>
<dbReference type="Pfam" id="PF03601">
    <property type="entry name" value="Cons_hypoth698"/>
    <property type="match status" value="1"/>
</dbReference>
<evidence type="ECO:0000256" key="3">
    <source>
        <dbReference type="ARBA" id="ARBA00022475"/>
    </source>
</evidence>
<feature type="transmembrane region" description="Helical" evidence="8">
    <location>
        <begin position="29"/>
        <end position="47"/>
    </location>
</feature>
<comment type="caution">
    <text evidence="9">The sequence shown here is derived from an EMBL/GenBank/DDBJ whole genome shotgun (WGS) entry which is preliminary data.</text>
</comment>
<feature type="transmembrane region" description="Helical" evidence="8">
    <location>
        <begin position="103"/>
        <end position="122"/>
    </location>
</feature>
<feature type="transmembrane region" description="Helical" evidence="8">
    <location>
        <begin position="247"/>
        <end position="269"/>
    </location>
</feature>
<keyword evidence="10" id="KW-1185">Reference proteome</keyword>
<evidence type="ECO:0000313" key="9">
    <source>
        <dbReference type="EMBL" id="MDE5415081.1"/>
    </source>
</evidence>
<feature type="transmembrane region" description="Helical" evidence="8">
    <location>
        <begin position="217"/>
        <end position="235"/>
    </location>
</feature>
<feature type="transmembrane region" description="Helical" evidence="8">
    <location>
        <begin position="128"/>
        <end position="147"/>
    </location>
</feature>
<keyword evidence="4 8" id="KW-0812">Transmembrane</keyword>
<keyword evidence="6 8" id="KW-0472">Membrane</keyword>
<evidence type="ECO:0000256" key="1">
    <source>
        <dbReference type="ARBA" id="ARBA00004651"/>
    </source>
</evidence>
<keyword evidence="5 8" id="KW-1133">Transmembrane helix</keyword>
<feature type="region of interest" description="Disordered" evidence="7">
    <location>
        <begin position="1"/>
        <end position="21"/>
    </location>
</feature>
<feature type="transmembrane region" description="Helical" evidence="8">
    <location>
        <begin position="354"/>
        <end position="372"/>
    </location>
</feature>
<feature type="compositionally biased region" description="Basic and acidic residues" evidence="7">
    <location>
        <begin position="1"/>
        <end position="10"/>
    </location>
</feature>
<reference evidence="9" key="1">
    <citation type="submission" date="2024-05" db="EMBL/GenBank/DDBJ databases">
        <title>Alkalihalobacillus sp. strain MEB203 novel alkaliphilic bacterium from Lonar Lake, India.</title>
        <authorList>
            <person name="Joshi A."/>
            <person name="Thite S."/>
            <person name="Mengade P."/>
        </authorList>
    </citation>
    <scope>NUCLEOTIDE SEQUENCE</scope>
    <source>
        <strain evidence="9">MEB 203</strain>
    </source>
</reference>
<keyword evidence="3" id="KW-1003">Cell membrane</keyword>
<dbReference type="InterPro" id="IPR018383">
    <property type="entry name" value="UPF0324_pro"/>
</dbReference>
<feature type="transmembrane region" description="Helical" evidence="8">
    <location>
        <begin position="313"/>
        <end position="334"/>
    </location>
</feature>
<dbReference type="Proteomes" id="UP001148125">
    <property type="component" value="Unassembled WGS sequence"/>
</dbReference>
<dbReference type="RefSeq" id="WP_275119690.1">
    <property type="nucleotide sequence ID" value="NZ_JAOTPO010000013.1"/>
</dbReference>
<feature type="transmembrane region" description="Helical" evidence="8">
    <location>
        <begin position="417"/>
        <end position="440"/>
    </location>
</feature>
<gene>
    <name evidence="9" type="ORF">N7Z68_17100</name>
</gene>
<dbReference type="PANTHER" id="PTHR30106:SF1">
    <property type="entry name" value="UPF0324 MEMBRANE PROTEIN FN0533"/>
    <property type="match status" value="1"/>
</dbReference>
<feature type="transmembrane region" description="Helical" evidence="8">
    <location>
        <begin position="72"/>
        <end position="91"/>
    </location>
</feature>
<proteinExistence type="inferred from homology"/>
<protein>
    <submittedName>
        <fullName evidence="9">Sulfate exporter family transporter</fullName>
    </submittedName>
</protein>
<feature type="transmembrane region" description="Helical" evidence="8">
    <location>
        <begin position="281"/>
        <end position="301"/>
    </location>
</feature>
<name>A0ABT5VIS9_9BACI</name>
<organism evidence="9 10">
    <name type="scientific">Alkalihalobacterium chitinilyticum</name>
    <dbReference type="NCBI Taxonomy" id="2980103"/>
    <lineage>
        <taxon>Bacteria</taxon>
        <taxon>Bacillati</taxon>
        <taxon>Bacillota</taxon>
        <taxon>Bacilli</taxon>
        <taxon>Bacillales</taxon>
        <taxon>Bacillaceae</taxon>
        <taxon>Alkalihalobacterium</taxon>
    </lineage>
</organism>